<dbReference type="RefSeq" id="XP_017994735.1">
    <property type="nucleotide sequence ID" value="XM_018138957.1"/>
</dbReference>
<evidence type="ECO:0000256" key="2">
    <source>
        <dbReference type="SAM" id="SignalP"/>
    </source>
</evidence>
<accession>A0A0N1HGV0</accession>
<evidence type="ECO:0000313" key="4">
    <source>
        <dbReference type="Proteomes" id="UP000038010"/>
    </source>
</evidence>
<feature type="chain" id="PRO_5005873391" evidence="2">
    <location>
        <begin position="19"/>
        <end position="265"/>
    </location>
</feature>
<gene>
    <name evidence="3" type="ORF">AB675_10202</name>
</gene>
<reference evidence="3 4" key="1">
    <citation type="submission" date="2015-06" db="EMBL/GenBank/DDBJ databases">
        <title>Draft genome of the ant-associated black yeast Phialophora attae CBS 131958.</title>
        <authorList>
            <person name="Moreno L.F."/>
            <person name="Stielow B.J."/>
            <person name="de Hoog S."/>
            <person name="Vicente V.A."/>
            <person name="Weiss V.A."/>
            <person name="de Vries M."/>
            <person name="Cruz L.M."/>
            <person name="Souza E.M."/>
        </authorList>
    </citation>
    <scope>NUCLEOTIDE SEQUENCE [LARGE SCALE GENOMIC DNA]</scope>
    <source>
        <strain evidence="3 4">CBS 131958</strain>
    </source>
</reference>
<feature type="signal peptide" evidence="2">
    <location>
        <begin position="1"/>
        <end position="18"/>
    </location>
</feature>
<dbReference type="EMBL" id="LFJN01000050">
    <property type="protein sequence ID" value="KPI34772.1"/>
    <property type="molecule type" value="Genomic_DNA"/>
</dbReference>
<dbReference type="VEuPathDB" id="FungiDB:AB675_10202"/>
<organism evidence="3 4">
    <name type="scientific">Cyphellophora attinorum</name>
    <dbReference type="NCBI Taxonomy" id="1664694"/>
    <lineage>
        <taxon>Eukaryota</taxon>
        <taxon>Fungi</taxon>
        <taxon>Dikarya</taxon>
        <taxon>Ascomycota</taxon>
        <taxon>Pezizomycotina</taxon>
        <taxon>Eurotiomycetes</taxon>
        <taxon>Chaetothyriomycetidae</taxon>
        <taxon>Chaetothyriales</taxon>
        <taxon>Cyphellophoraceae</taxon>
        <taxon>Cyphellophora</taxon>
    </lineage>
</organism>
<dbReference type="GeneID" id="28730837"/>
<feature type="compositionally biased region" description="Gly residues" evidence="1">
    <location>
        <begin position="187"/>
        <end position="216"/>
    </location>
</feature>
<proteinExistence type="predicted"/>
<name>A0A0N1HGV0_9EURO</name>
<protein>
    <submittedName>
        <fullName evidence="3">Uncharacterized protein</fullName>
    </submittedName>
</protein>
<sequence length="265" mass="27647">MASKCALLLWLFAQIVTAFQDTAIPKPLSNAAPSPYREEAAIPAYPALAPAFPHRYSSDPSSYTGATFVPREELPPSWHQEEEALWSCMTGNTPYKQCKQLHGKDNVRKWENMRKEDGNPGAYDDFPKAPAYTDVGNGHLDGGKQQKASADDAYNDASDPQRPSGFIDRESDKAKATHMNDVVPRQRGGGGGMAGGGRGAGTGGAASGGRGAGAAGPAGGRGVASWAGAGLAYMGFSGAGEARPSVTFGELGMSCLLVLSALHIM</sequence>
<dbReference type="Proteomes" id="UP000038010">
    <property type="component" value="Unassembled WGS sequence"/>
</dbReference>
<feature type="region of interest" description="Disordered" evidence="1">
    <location>
        <begin position="114"/>
        <end position="216"/>
    </location>
</feature>
<evidence type="ECO:0000313" key="3">
    <source>
        <dbReference type="EMBL" id="KPI34772.1"/>
    </source>
</evidence>
<comment type="caution">
    <text evidence="3">The sequence shown here is derived from an EMBL/GenBank/DDBJ whole genome shotgun (WGS) entry which is preliminary data.</text>
</comment>
<dbReference type="AlphaFoldDB" id="A0A0N1HGV0"/>
<evidence type="ECO:0000256" key="1">
    <source>
        <dbReference type="SAM" id="MobiDB-lite"/>
    </source>
</evidence>
<keyword evidence="2" id="KW-0732">Signal</keyword>
<keyword evidence="4" id="KW-1185">Reference proteome</keyword>